<protein>
    <submittedName>
        <fullName evidence="2">Uncharacterized protein</fullName>
    </submittedName>
</protein>
<feature type="signal peptide" evidence="1">
    <location>
        <begin position="1"/>
        <end position="22"/>
    </location>
</feature>
<evidence type="ECO:0000313" key="3">
    <source>
        <dbReference type="Proteomes" id="UP001188597"/>
    </source>
</evidence>
<keyword evidence="3" id="KW-1185">Reference proteome</keyword>
<name>A0AA89AVD4_9ASTE</name>
<feature type="chain" id="PRO_5041638771" evidence="1">
    <location>
        <begin position="23"/>
        <end position="80"/>
    </location>
</feature>
<evidence type="ECO:0000313" key="2">
    <source>
        <dbReference type="EMBL" id="KAK3016680.1"/>
    </source>
</evidence>
<reference evidence="2" key="1">
    <citation type="submission" date="2022-12" db="EMBL/GenBank/DDBJ databases">
        <title>Draft genome assemblies for two species of Escallonia (Escalloniales).</title>
        <authorList>
            <person name="Chanderbali A."/>
            <person name="Dervinis C."/>
            <person name="Anghel I."/>
            <person name="Soltis D."/>
            <person name="Soltis P."/>
            <person name="Zapata F."/>
        </authorList>
    </citation>
    <scope>NUCLEOTIDE SEQUENCE</scope>
    <source>
        <strain evidence="2">UCBG64.0493</strain>
        <tissue evidence="2">Leaf</tissue>
    </source>
</reference>
<gene>
    <name evidence="2" type="ORF">RJ639_007085</name>
</gene>
<keyword evidence="1" id="KW-0732">Signal</keyword>
<sequence>MRINLGQGLFIIALMIAPVTDWISPNRKPEIAAADGLTMGSLVGSTGELPGRYMQAVFAGNASSGTKLFMIPSLATTDAH</sequence>
<evidence type="ECO:0000256" key="1">
    <source>
        <dbReference type="SAM" id="SignalP"/>
    </source>
</evidence>
<dbReference type="EMBL" id="JAVXUP010001052">
    <property type="protein sequence ID" value="KAK3016680.1"/>
    <property type="molecule type" value="Genomic_DNA"/>
</dbReference>
<dbReference type="AlphaFoldDB" id="A0AA89AVD4"/>
<organism evidence="2 3">
    <name type="scientific">Escallonia herrerae</name>
    <dbReference type="NCBI Taxonomy" id="1293975"/>
    <lineage>
        <taxon>Eukaryota</taxon>
        <taxon>Viridiplantae</taxon>
        <taxon>Streptophyta</taxon>
        <taxon>Embryophyta</taxon>
        <taxon>Tracheophyta</taxon>
        <taxon>Spermatophyta</taxon>
        <taxon>Magnoliopsida</taxon>
        <taxon>eudicotyledons</taxon>
        <taxon>Gunneridae</taxon>
        <taxon>Pentapetalae</taxon>
        <taxon>asterids</taxon>
        <taxon>campanulids</taxon>
        <taxon>Escalloniales</taxon>
        <taxon>Escalloniaceae</taxon>
        <taxon>Escallonia</taxon>
    </lineage>
</organism>
<comment type="caution">
    <text evidence="2">The sequence shown here is derived from an EMBL/GenBank/DDBJ whole genome shotgun (WGS) entry which is preliminary data.</text>
</comment>
<dbReference type="Proteomes" id="UP001188597">
    <property type="component" value="Unassembled WGS sequence"/>
</dbReference>
<proteinExistence type="predicted"/>
<accession>A0AA89AVD4</accession>